<dbReference type="GO" id="GO:0004175">
    <property type="term" value="F:endopeptidase activity"/>
    <property type="evidence" value="ECO:0007669"/>
    <property type="project" value="UniProtKB-ARBA"/>
</dbReference>
<dbReference type="Pfam" id="PF02517">
    <property type="entry name" value="Rce1-like"/>
    <property type="match status" value="1"/>
</dbReference>
<reference evidence="3" key="2">
    <citation type="submission" date="2021-04" db="EMBL/GenBank/DDBJ databases">
        <authorList>
            <person name="Gilroy R."/>
        </authorList>
    </citation>
    <scope>NUCLEOTIDE SEQUENCE</scope>
    <source>
        <strain evidence="3">Gambia2-208</strain>
    </source>
</reference>
<keyword evidence="3" id="KW-0645">Protease</keyword>
<feature type="transmembrane region" description="Helical" evidence="1">
    <location>
        <begin position="221"/>
        <end position="244"/>
    </location>
</feature>
<dbReference type="EMBL" id="DXCV01000061">
    <property type="protein sequence ID" value="HIY88801.1"/>
    <property type="molecule type" value="Genomic_DNA"/>
</dbReference>
<evidence type="ECO:0000313" key="3">
    <source>
        <dbReference type="EMBL" id="HIY88801.1"/>
    </source>
</evidence>
<keyword evidence="3" id="KW-0378">Hydrolase</keyword>
<evidence type="ECO:0000313" key="4">
    <source>
        <dbReference type="Proteomes" id="UP000886851"/>
    </source>
</evidence>
<dbReference type="PANTHER" id="PTHR36435:SF1">
    <property type="entry name" value="CAAX AMINO TERMINAL PROTEASE FAMILY PROTEIN"/>
    <property type="match status" value="1"/>
</dbReference>
<protein>
    <submittedName>
        <fullName evidence="3">CPBP family intramembrane metalloprotease</fullName>
    </submittedName>
</protein>
<accession>A0A9D1ZJ96</accession>
<feature type="transmembrane region" description="Helical" evidence="1">
    <location>
        <begin position="83"/>
        <end position="104"/>
    </location>
</feature>
<keyword evidence="3" id="KW-0482">Metalloprotease</keyword>
<dbReference type="GO" id="GO:0008237">
    <property type="term" value="F:metallopeptidase activity"/>
    <property type="evidence" value="ECO:0007669"/>
    <property type="project" value="UniProtKB-KW"/>
</dbReference>
<feature type="transmembrane region" description="Helical" evidence="1">
    <location>
        <begin position="124"/>
        <end position="144"/>
    </location>
</feature>
<feature type="transmembrane region" description="Helical" evidence="1">
    <location>
        <begin position="156"/>
        <end position="189"/>
    </location>
</feature>
<keyword evidence="1" id="KW-0812">Transmembrane</keyword>
<dbReference type="PANTHER" id="PTHR36435">
    <property type="entry name" value="SLR1288 PROTEIN"/>
    <property type="match status" value="1"/>
</dbReference>
<dbReference type="InterPro" id="IPR003675">
    <property type="entry name" value="Rce1/LyrA-like_dom"/>
</dbReference>
<keyword evidence="1" id="KW-0472">Membrane</keyword>
<dbReference type="Proteomes" id="UP000886851">
    <property type="component" value="Unassembled WGS sequence"/>
</dbReference>
<name>A0A9D1ZJ96_9BACE</name>
<evidence type="ECO:0000259" key="2">
    <source>
        <dbReference type="Pfam" id="PF02517"/>
    </source>
</evidence>
<feature type="transmembrane region" description="Helical" evidence="1">
    <location>
        <begin position="46"/>
        <end position="63"/>
    </location>
</feature>
<dbReference type="AlphaFoldDB" id="A0A9D1ZJ96"/>
<comment type="caution">
    <text evidence="3">The sequence shown here is derived from an EMBL/GenBank/DDBJ whole genome shotgun (WGS) entry which is preliminary data.</text>
</comment>
<dbReference type="GO" id="GO:0080120">
    <property type="term" value="P:CAAX-box protein maturation"/>
    <property type="evidence" value="ECO:0007669"/>
    <property type="project" value="UniProtKB-ARBA"/>
</dbReference>
<proteinExistence type="predicted"/>
<organism evidence="3 4">
    <name type="scientific">Candidatus Bacteroides pullicola</name>
    <dbReference type="NCBI Taxonomy" id="2838475"/>
    <lineage>
        <taxon>Bacteria</taxon>
        <taxon>Pseudomonadati</taxon>
        <taxon>Bacteroidota</taxon>
        <taxon>Bacteroidia</taxon>
        <taxon>Bacteroidales</taxon>
        <taxon>Bacteroidaceae</taxon>
        <taxon>Bacteroides</taxon>
    </lineage>
</organism>
<gene>
    <name evidence="3" type="ORF">H9824_08880</name>
</gene>
<reference evidence="3" key="1">
    <citation type="journal article" date="2021" name="PeerJ">
        <title>Extensive microbial diversity within the chicken gut microbiome revealed by metagenomics and culture.</title>
        <authorList>
            <person name="Gilroy R."/>
            <person name="Ravi A."/>
            <person name="Getino M."/>
            <person name="Pursley I."/>
            <person name="Horton D.L."/>
            <person name="Alikhan N.F."/>
            <person name="Baker D."/>
            <person name="Gharbi K."/>
            <person name="Hall N."/>
            <person name="Watson M."/>
            <person name="Adriaenssens E.M."/>
            <person name="Foster-Nyarko E."/>
            <person name="Jarju S."/>
            <person name="Secka A."/>
            <person name="Antonio M."/>
            <person name="Oren A."/>
            <person name="Chaudhuri R.R."/>
            <person name="La Ragione R."/>
            <person name="Hildebrand F."/>
            <person name="Pallen M.J."/>
        </authorList>
    </citation>
    <scope>NUCLEOTIDE SEQUENCE</scope>
    <source>
        <strain evidence="3">Gambia2-208</strain>
    </source>
</reference>
<evidence type="ECO:0000256" key="1">
    <source>
        <dbReference type="SAM" id="Phobius"/>
    </source>
</evidence>
<feature type="domain" description="CAAX prenyl protease 2/Lysostaphin resistance protein A-like" evidence="2">
    <location>
        <begin position="122"/>
        <end position="207"/>
    </location>
</feature>
<dbReference type="InterPro" id="IPR052710">
    <property type="entry name" value="CAAX_protease"/>
</dbReference>
<sequence length="272" mass="30031">MGKAIKLFFVFILLQVLAGAAAVPLVLVWQFVTTGTVTAYEAGAATQVPSSMLMLFFTVWYLWKKGYLDNDGQIYSPVSPAYLGWTFVAGLSAIVLMEGLMSVLDFLPNWLEGTFNQMYGNWGGILYLALLGPVLEELMFRGAITRELLKKYRPGAAIVFSGLMFGLIHFNPAQSVAGFLMGMLLAWLYYRTRSVVPGILVHVVNNSLSVWGGMNFPDVDYLYQMVGGTTYAVCLCVAAVAFMLSVWRLARYPKAPNYDCPSVTTEAKEDSL</sequence>
<keyword evidence="1" id="KW-1133">Transmembrane helix</keyword>